<gene>
    <name evidence="1" type="ORF">METZ01_LOCUS354448</name>
</gene>
<accession>A0A382RV88</accession>
<dbReference type="AlphaFoldDB" id="A0A382RV88"/>
<reference evidence="1" key="1">
    <citation type="submission" date="2018-05" db="EMBL/GenBank/DDBJ databases">
        <authorList>
            <person name="Lanie J.A."/>
            <person name="Ng W.-L."/>
            <person name="Kazmierczak K.M."/>
            <person name="Andrzejewski T.M."/>
            <person name="Davidsen T.M."/>
            <person name="Wayne K.J."/>
            <person name="Tettelin H."/>
            <person name="Glass J.I."/>
            <person name="Rusch D."/>
            <person name="Podicherti R."/>
            <person name="Tsui H.-C.T."/>
            <person name="Winkler M.E."/>
        </authorList>
    </citation>
    <scope>NUCLEOTIDE SEQUENCE</scope>
</reference>
<proteinExistence type="predicted"/>
<dbReference type="EMBL" id="UINC01124445">
    <property type="protein sequence ID" value="SVD01594.1"/>
    <property type="molecule type" value="Genomic_DNA"/>
</dbReference>
<name>A0A382RV88_9ZZZZ</name>
<sequence length="47" mass="5432">MSKKSHYIDNKEFYAAIVEYKKKVREAEASGESMPPVTEYIGKCFLD</sequence>
<evidence type="ECO:0000313" key="1">
    <source>
        <dbReference type="EMBL" id="SVD01594.1"/>
    </source>
</evidence>
<feature type="non-terminal residue" evidence="1">
    <location>
        <position position="47"/>
    </location>
</feature>
<organism evidence="1">
    <name type="scientific">marine metagenome</name>
    <dbReference type="NCBI Taxonomy" id="408172"/>
    <lineage>
        <taxon>unclassified sequences</taxon>
        <taxon>metagenomes</taxon>
        <taxon>ecological metagenomes</taxon>
    </lineage>
</organism>
<protein>
    <submittedName>
        <fullName evidence="1">Uncharacterized protein</fullName>
    </submittedName>
</protein>